<organism evidence="1">
    <name type="scientific">Arundo donax</name>
    <name type="common">Giant reed</name>
    <name type="synonym">Donax arundinaceus</name>
    <dbReference type="NCBI Taxonomy" id="35708"/>
    <lineage>
        <taxon>Eukaryota</taxon>
        <taxon>Viridiplantae</taxon>
        <taxon>Streptophyta</taxon>
        <taxon>Embryophyta</taxon>
        <taxon>Tracheophyta</taxon>
        <taxon>Spermatophyta</taxon>
        <taxon>Magnoliopsida</taxon>
        <taxon>Liliopsida</taxon>
        <taxon>Poales</taxon>
        <taxon>Poaceae</taxon>
        <taxon>PACMAD clade</taxon>
        <taxon>Arundinoideae</taxon>
        <taxon>Arundineae</taxon>
        <taxon>Arundo</taxon>
    </lineage>
</organism>
<protein>
    <submittedName>
        <fullName evidence="1">Uncharacterized protein</fullName>
    </submittedName>
</protein>
<reference evidence="1" key="2">
    <citation type="journal article" date="2015" name="Data Brief">
        <title>Shoot transcriptome of the giant reed, Arundo donax.</title>
        <authorList>
            <person name="Barrero R.A."/>
            <person name="Guerrero F.D."/>
            <person name="Moolhuijzen P."/>
            <person name="Goolsby J.A."/>
            <person name="Tidwell J."/>
            <person name="Bellgard S.E."/>
            <person name="Bellgard M.I."/>
        </authorList>
    </citation>
    <scope>NUCLEOTIDE SEQUENCE</scope>
    <source>
        <tissue evidence="1">Shoot tissue taken approximately 20 cm above the soil surface</tissue>
    </source>
</reference>
<dbReference type="AlphaFoldDB" id="A0A0A8ZMG4"/>
<evidence type="ECO:0000313" key="1">
    <source>
        <dbReference type="EMBL" id="JAD38893.1"/>
    </source>
</evidence>
<reference evidence="1" key="1">
    <citation type="submission" date="2014-09" db="EMBL/GenBank/DDBJ databases">
        <authorList>
            <person name="Magalhaes I.L.F."/>
            <person name="Oliveira U."/>
            <person name="Santos F.R."/>
            <person name="Vidigal T.H.D.A."/>
            <person name="Brescovit A.D."/>
            <person name="Santos A.J."/>
        </authorList>
    </citation>
    <scope>NUCLEOTIDE SEQUENCE</scope>
    <source>
        <tissue evidence="1">Shoot tissue taken approximately 20 cm above the soil surface</tissue>
    </source>
</reference>
<accession>A0A0A8ZMG4</accession>
<proteinExistence type="predicted"/>
<dbReference type="EMBL" id="GBRH01259002">
    <property type="protein sequence ID" value="JAD38893.1"/>
    <property type="molecule type" value="Transcribed_RNA"/>
</dbReference>
<sequence>MLRMSSCSCGIAPMSCTCMRRWRTQRGGRGWRR</sequence>
<name>A0A0A8ZMG4_ARUDO</name>